<organism evidence="1 2">
    <name type="scientific">Fraxinus pennsylvanica</name>
    <dbReference type="NCBI Taxonomy" id="56036"/>
    <lineage>
        <taxon>Eukaryota</taxon>
        <taxon>Viridiplantae</taxon>
        <taxon>Streptophyta</taxon>
        <taxon>Embryophyta</taxon>
        <taxon>Tracheophyta</taxon>
        <taxon>Spermatophyta</taxon>
        <taxon>Magnoliopsida</taxon>
        <taxon>eudicotyledons</taxon>
        <taxon>Gunneridae</taxon>
        <taxon>Pentapetalae</taxon>
        <taxon>asterids</taxon>
        <taxon>lamiids</taxon>
        <taxon>Lamiales</taxon>
        <taxon>Oleaceae</taxon>
        <taxon>Oleeae</taxon>
        <taxon>Fraxinus</taxon>
    </lineage>
</organism>
<evidence type="ECO:0000313" key="1">
    <source>
        <dbReference type="EMBL" id="CAI9765149.1"/>
    </source>
</evidence>
<gene>
    <name evidence="1" type="ORF">FPE_LOCUS12579</name>
</gene>
<keyword evidence="2" id="KW-1185">Reference proteome</keyword>
<dbReference type="Proteomes" id="UP000834106">
    <property type="component" value="Chromosome 7"/>
</dbReference>
<proteinExistence type="predicted"/>
<reference evidence="1" key="1">
    <citation type="submission" date="2023-05" db="EMBL/GenBank/DDBJ databases">
        <authorList>
            <person name="Huff M."/>
        </authorList>
    </citation>
    <scope>NUCLEOTIDE SEQUENCE</scope>
</reference>
<protein>
    <submittedName>
        <fullName evidence="1">Uncharacterized protein</fullName>
    </submittedName>
</protein>
<dbReference type="EMBL" id="OU503042">
    <property type="protein sequence ID" value="CAI9765149.1"/>
    <property type="molecule type" value="Genomic_DNA"/>
</dbReference>
<sequence>MEVGGGIYEGVPGPVALQRDIAPPIDQAAKKRNKIMHQFISSQFMTFESAILTKWTCLILPLSPASVFLIIHHSTMFRKDLFVPSELQVGLLTVHNFYHNVSKMHQPTYPELEYILIEVNENHMRSIMINLLKFL</sequence>
<dbReference type="AlphaFoldDB" id="A0AAD1Z944"/>
<accession>A0AAD1Z944</accession>
<evidence type="ECO:0000313" key="2">
    <source>
        <dbReference type="Proteomes" id="UP000834106"/>
    </source>
</evidence>
<name>A0AAD1Z944_9LAMI</name>